<feature type="domain" description="Four-carbon acid sugar kinase N-terminal" evidence="13">
    <location>
        <begin position="3"/>
        <end position="226"/>
    </location>
</feature>
<evidence type="ECO:0000256" key="8">
    <source>
        <dbReference type="ARBA" id="ARBA00036346"/>
    </source>
</evidence>
<evidence type="ECO:0000256" key="7">
    <source>
        <dbReference type="ARBA" id="ARBA00035898"/>
    </source>
</evidence>
<dbReference type="SUPFAM" id="SSF142764">
    <property type="entry name" value="YgbK-like"/>
    <property type="match status" value="1"/>
</dbReference>
<evidence type="ECO:0000256" key="3">
    <source>
        <dbReference type="ARBA" id="ARBA00022741"/>
    </source>
</evidence>
<keyword evidence="2" id="KW-0808">Transferase</keyword>
<evidence type="ECO:0000313" key="16">
    <source>
        <dbReference type="Proteomes" id="UP001515641"/>
    </source>
</evidence>
<protein>
    <recommendedName>
        <fullName evidence="11">3-oxo-tetronate kinase</fullName>
        <ecNumber evidence="10">2.7.1.217</ecNumber>
    </recommendedName>
    <alternativeName>
        <fullName evidence="12">3-dehydrotetronate 4-kinase</fullName>
    </alternativeName>
</protein>
<evidence type="ECO:0000256" key="6">
    <source>
        <dbReference type="ARBA" id="ARBA00023277"/>
    </source>
</evidence>
<keyword evidence="6" id="KW-0119">Carbohydrate metabolism</keyword>
<comment type="catalytic activity">
    <reaction evidence="8">
        <text>3-dehydro-D-erythronate + ATP = 3-dehydro-4-O-phospho-D-erythronate + ADP + H(+)</text>
        <dbReference type="Rhea" id="RHEA:52556"/>
        <dbReference type="ChEBI" id="CHEBI:15378"/>
        <dbReference type="ChEBI" id="CHEBI:30616"/>
        <dbReference type="ChEBI" id="CHEBI:57958"/>
        <dbReference type="ChEBI" id="CHEBI:136593"/>
        <dbReference type="ChEBI" id="CHEBI:456216"/>
        <dbReference type="EC" id="2.7.1.217"/>
    </reaction>
</comment>
<dbReference type="NCBIfam" id="NF043035">
    <property type="entry name" value="OxoTetrKin"/>
    <property type="match status" value="1"/>
</dbReference>
<dbReference type="InterPro" id="IPR031475">
    <property type="entry name" value="NBD_C"/>
</dbReference>
<reference evidence="15 16" key="1">
    <citation type="submission" date="2020-03" db="EMBL/GenBank/DDBJ databases">
        <title>Draft genome sequence of environmentally isolated cultures.</title>
        <authorList>
            <person name="Wilson H.S."/>
            <person name="De Leon M.E."/>
        </authorList>
    </citation>
    <scope>NUCLEOTIDE SEQUENCE [LARGE SCALE GENOMIC DNA]</scope>
    <source>
        <strain evidence="15 16">HSC-31F16</strain>
    </source>
</reference>
<dbReference type="Proteomes" id="UP001515641">
    <property type="component" value="Unassembled WGS sequence"/>
</dbReference>
<dbReference type="RefSeq" id="WP_166451523.1">
    <property type="nucleotide sequence ID" value="NZ_JAAOMA010000008.1"/>
</dbReference>
<evidence type="ECO:0000256" key="2">
    <source>
        <dbReference type="ARBA" id="ARBA00022679"/>
    </source>
</evidence>
<keyword evidence="5" id="KW-0067">ATP-binding</keyword>
<dbReference type="Gene3D" id="3.40.50.10840">
    <property type="entry name" value="Putative sugar-binding, N-terminal domain"/>
    <property type="match status" value="1"/>
</dbReference>
<dbReference type="EC" id="2.7.1.217" evidence="10"/>
<keyword evidence="16" id="KW-1185">Reference proteome</keyword>
<keyword evidence="3" id="KW-0547">Nucleotide-binding</keyword>
<dbReference type="EMBL" id="JAAOMA010000008">
    <property type="protein sequence ID" value="NHR05147.1"/>
    <property type="molecule type" value="Genomic_DNA"/>
</dbReference>
<evidence type="ECO:0000256" key="10">
    <source>
        <dbReference type="ARBA" id="ARBA00039095"/>
    </source>
</evidence>
<comment type="catalytic activity">
    <reaction evidence="7">
        <text>3-dehydro-L-erythronate + ATP = 3-dehydro-4-O-phospho-L-erythronate + ADP + H(+)</text>
        <dbReference type="Rhea" id="RHEA:52552"/>
        <dbReference type="ChEBI" id="CHEBI:15378"/>
        <dbReference type="ChEBI" id="CHEBI:30616"/>
        <dbReference type="ChEBI" id="CHEBI:136592"/>
        <dbReference type="ChEBI" id="CHEBI:136670"/>
        <dbReference type="ChEBI" id="CHEBI:456216"/>
        <dbReference type="EC" id="2.7.1.217"/>
    </reaction>
</comment>
<keyword evidence="4 15" id="KW-0418">Kinase</keyword>
<evidence type="ECO:0000256" key="9">
    <source>
        <dbReference type="ARBA" id="ARBA00037335"/>
    </source>
</evidence>
<feature type="domain" description="Four-carbon acid sugar kinase nucleotide binding" evidence="14">
    <location>
        <begin position="254"/>
        <end position="408"/>
    </location>
</feature>
<dbReference type="Pfam" id="PF17042">
    <property type="entry name" value="NBD_C"/>
    <property type="match status" value="1"/>
</dbReference>
<proteinExistence type="inferred from homology"/>
<dbReference type="Pfam" id="PF07005">
    <property type="entry name" value="SBD_N"/>
    <property type="match status" value="1"/>
</dbReference>
<dbReference type="GO" id="GO:0016301">
    <property type="term" value="F:kinase activity"/>
    <property type="evidence" value="ECO:0007669"/>
    <property type="project" value="UniProtKB-KW"/>
</dbReference>
<evidence type="ECO:0000256" key="11">
    <source>
        <dbReference type="ARBA" id="ARBA00039461"/>
    </source>
</evidence>
<evidence type="ECO:0000313" key="15">
    <source>
        <dbReference type="EMBL" id="NHR05147.1"/>
    </source>
</evidence>
<evidence type="ECO:0000259" key="13">
    <source>
        <dbReference type="Pfam" id="PF07005"/>
    </source>
</evidence>
<dbReference type="InterPro" id="IPR042213">
    <property type="entry name" value="NBD_C_sf"/>
</dbReference>
<dbReference type="InterPro" id="IPR010737">
    <property type="entry name" value="4-carb_acid_sugar_kinase_N"/>
</dbReference>
<evidence type="ECO:0000256" key="12">
    <source>
        <dbReference type="ARBA" id="ARBA00041377"/>
    </source>
</evidence>
<sequence length="416" mass="43676">MLLGVIADDFTGATDIAGMLSQSGMRVTIRTHLRHPPLADSDAVVIALKSRTNPPQQAVCDSLAALKWLQTHGALRYYFKYCSTFDSSPRGNIGPVAEALLQALDADFAIASPALPDNGRTVYQGHLFVGAELLSESGMRNHPLTPMRDANLVRVLQAQSRGKVGLLNRATVSQGAAAIRAECARLRGGQYRFAIADALDNADLFALAEACAEHPLLTGSSGLALGLPAAYAARRWFQPVVAASPWPPAEGRAAILAGSCSPATQRQVHHWIAAGRPAWRLDPLRLAAGQTGADAALDWATAQRQPALIYSSASPEDVAAVQLALGPERAGQLVEACLAEIARGLVVAGARRLVVAGGETSGAVVQALDTEALRVGPVICPGVPWTQVEGRPLWLALKSGNFGTDDFFSAALGGNH</sequence>
<dbReference type="InterPro" id="IPR037051">
    <property type="entry name" value="4-carb_acid_sugar_kinase_N_sf"/>
</dbReference>
<comment type="caution">
    <text evidence="15">The sequence shown here is derived from an EMBL/GenBank/DDBJ whole genome shotgun (WGS) entry which is preliminary data.</text>
</comment>
<gene>
    <name evidence="15" type="ORF">HA052_08035</name>
</gene>
<evidence type="ECO:0000259" key="14">
    <source>
        <dbReference type="Pfam" id="PF17042"/>
    </source>
</evidence>
<name>A0ABX0LCR6_9NEIS</name>
<dbReference type="InterPro" id="IPR050007">
    <property type="entry name" value="OtnK"/>
</dbReference>
<evidence type="ECO:0000256" key="4">
    <source>
        <dbReference type="ARBA" id="ARBA00022777"/>
    </source>
</evidence>
<comment type="function">
    <text evidence="9">Catalyzes the ATP-dependent phosphorylation of 3-oxo-tetronate to 3-oxo-tetronate 4-phosphate.</text>
</comment>
<comment type="similarity">
    <text evidence="1">Belongs to the four-carbon acid sugar kinase family.</text>
</comment>
<evidence type="ECO:0000256" key="1">
    <source>
        <dbReference type="ARBA" id="ARBA00005715"/>
    </source>
</evidence>
<organism evidence="15 16">
    <name type="scientific">Chromobacterium fluminis</name>
    <dbReference type="NCBI Taxonomy" id="3044269"/>
    <lineage>
        <taxon>Bacteria</taxon>
        <taxon>Pseudomonadati</taxon>
        <taxon>Pseudomonadota</taxon>
        <taxon>Betaproteobacteria</taxon>
        <taxon>Neisseriales</taxon>
        <taxon>Chromobacteriaceae</taxon>
        <taxon>Chromobacterium</taxon>
    </lineage>
</organism>
<evidence type="ECO:0000256" key="5">
    <source>
        <dbReference type="ARBA" id="ARBA00022840"/>
    </source>
</evidence>
<accession>A0ABX0LCR6</accession>
<dbReference type="Gene3D" id="3.40.980.20">
    <property type="entry name" value="Four-carbon acid sugar kinase, nucleotide binding domain"/>
    <property type="match status" value="1"/>
</dbReference>